<protein>
    <recommendedName>
        <fullName evidence="3">Dithiol-disulfide isomerase</fullName>
    </recommendedName>
</protein>
<comment type="caution">
    <text evidence="1">The sequence shown here is derived from an EMBL/GenBank/DDBJ whole genome shotgun (WGS) entry which is preliminary data.</text>
</comment>
<dbReference type="AlphaFoldDB" id="A0A841Q3S1"/>
<dbReference type="Pfam" id="PF13743">
    <property type="entry name" value="Thioredoxin_5"/>
    <property type="match status" value="1"/>
</dbReference>
<dbReference type="InterPro" id="IPR036249">
    <property type="entry name" value="Thioredoxin-like_sf"/>
</dbReference>
<proteinExistence type="predicted"/>
<name>A0A841Q3S1_9BACI</name>
<keyword evidence="2" id="KW-1185">Reference proteome</keyword>
<dbReference type="Proteomes" id="UP000581688">
    <property type="component" value="Unassembled WGS sequence"/>
</dbReference>
<reference evidence="1 2" key="1">
    <citation type="submission" date="2020-08" db="EMBL/GenBank/DDBJ databases">
        <title>Genomic Encyclopedia of Type Strains, Phase IV (KMG-IV): sequencing the most valuable type-strain genomes for metagenomic binning, comparative biology and taxonomic classification.</title>
        <authorList>
            <person name="Goeker M."/>
        </authorList>
    </citation>
    <scope>NUCLEOTIDE SEQUENCE [LARGE SCALE GENOMIC DNA]</scope>
    <source>
        <strain evidence="1 2">DSM 19612</strain>
    </source>
</reference>
<dbReference type="EMBL" id="JACHGH010000004">
    <property type="protein sequence ID" value="MBB6453056.1"/>
    <property type="molecule type" value="Genomic_DNA"/>
</dbReference>
<sequence>MTRKDTGLTSNMNNNDGSQYGFIDLLNKPVEIYVFIDPLCPECWSLEPILKKLTIEYGRFFKLRPIVSGKLTSLNIEKLKTPTNIA</sequence>
<evidence type="ECO:0008006" key="3">
    <source>
        <dbReference type="Google" id="ProtNLM"/>
    </source>
</evidence>
<evidence type="ECO:0000313" key="2">
    <source>
        <dbReference type="Proteomes" id="UP000581688"/>
    </source>
</evidence>
<dbReference type="Gene3D" id="3.40.30.10">
    <property type="entry name" value="Glutaredoxin"/>
    <property type="match status" value="1"/>
</dbReference>
<gene>
    <name evidence="1" type="ORF">HNQ94_001504</name>
</gene>
<organism evidence="1 2">
    <name type="scientific">Salirhabdus euzebyi</name>
    <dbReference type="NCBI Taxonomy" id="394506"/>
    <lineage>
        <taxon>Bacteria</taxon>
        <taxon>Bacillati</taxon>
        <taxon>Bacillota</taxon>
        <taxon>Bacilli</taxon>
        <taxon>Bacillales</taxon>
        <taxon>Bacillaceae</taxon>
        <taxon>Salirhabdus</taxon>
    </lineage>
</organism>
<evidence type="ECO:0000313" key="1">
    <source>
        <dbReference type="EMBL" id="MBB6453056.1"/>
    </source>
</evidence>
<dbReference type="SUPFAM" id="SSF52833">
    <property type="entry name" value="Thioredoxin-like"/>
    <property type="match status" value="1"/>
</dbReference>
<accession>A0A841Q3S1</accession>